<keyword evidence="1" id="KW-1133">Transmembrane helix</keyword>
<keyword evidence="3" id="KW-1185">Reference proteome</keyword>
<feature type="transmembrane region" description="Helical" evidence="1">
    <location>
        <begin position="21"/>
        <end position="41"/>
    </location>
</feature>
<name>A0ABV6G0E0_9GAMM</name>
<dbReference type="RefSeq" id="WP_156826637.1">
    <property type="nucleotide sequence ID" value="NZ_JBHLVX010000013.1"/>
</dbReference>
<sequence>MNKGVIITSRVYCSTMKNIPFTTVIGATLLSIGMLFTPAAWSACQPQAMNYDYPAQRLDEALQQFAHTSGCFVEVDTQQLGDKQAQALSGHYTPSAALIRLVRGSGLEVHVDGEQYAVNHNDREAITQQIEALRGRIDSARQNGRIDEQKASDMSTQLDAVAQQVPQLIEQQGFLSAAENASYQRLFAWMSGVLAP</sequence>
<dbReference type="Gene3D" id="3.55.50.30">
    <property type="match status" value="1"/>
</dbReference>
<protein>
    <submittedName>
        <fullName evidence="2">STN domain-containing protein</fullName>
    </submittedName>
</protein>
<evidence type="ECO:0000256" key="1">
    <source>
        <dbReference type="SAM" id="Phobius"/>
    </source>
</evidence>
<keyword evidence="1" id="KW-0472">Membrane</keyword>
<accession>A0ABV6G0E0</accession>
<proteinExistence type="predicted"/>
<keyword evidence="1" id="KW-0812">Transmembrane</keyword>
<evidence type="ECO:0000313" key="2">
    <source>
        <dbReference type="EMBL" id="MFC0267122.1"/>
    </source>
</evidence>
<reference evidence="2 3" key="1">
    <citation type="submission" date="2024-09" db="EMBL/GenBank/DDBJ databases">
        <authorList>
            <person name="Sun Q."/>
            <person name="Mori K."/>
        </authorList>
    </citation>
    <scope>NUCLEOTIDE SEQUENCE [LARGE SCALE GENOMIC DNA]</scope>
    <source>
        <strain evidence="2 3">CCM 7415</strain>
    </source>
</reference>
<evidence type="ECO:0000313" key="3">
    <source>
        <dbReference type="Proteomes" id="UP001589814"/>
    </source>
</evidence>
<comment type="caution">
    <text evidence="2">The sequence shown here is derived from an EMBL/GenBank/DDBJ whole genome shotgun (WGS) entry which is preliminary data.</text>
</comment>
<dbReference type="Proteomes" id="UP001589814">
    <property type="component" value="Unassembled WGS sequence"/>
</dbReference>
<organism evidence="2 3">
    <name type="scientific">Kushneria aurantia</name>
    <dbReference type="NCBI Taxonomy" id="504092"/>
    <lineage>
        <taxon>Bacteria</taxon>
        <taxon>Pseudomonadati</taxon>
        <taxon>Pseudomonadota</taxon>
        <taxon>Gammaproteobacteria</taxon>
        <taxon>Oceanospirillales</taxon>
        <taxon>Halomonadaceae</taxon>
        <taxon>Kushneria</taxon>
    </lineage>
</organism>
<dbReference type="EMBL" id="JBHLVX010000013">
    <property type="protein sequence ID" value="MFC0267122.1"/>
    <property type="molecule type" value="Genomic_DNA"/>
</dbReference>
<gene>
    <name evidence="2" type="ORF">ACFFHW_03745</name>
</gene>